<accession>A0A8J4VU52</accession>
<keyword evidence="3" id="KW-1185">Reference proteome</keyword>
<dbReference type="AlphaFoldDB" id="A0A8J4VU52"/>
<evidence type="ECO:0000313" key="3">
    <source>
        <dbReference type="Proteomes" id="UP000737018"/>
    </source>
</evidence>
<evidence type="ECO:0000256" key="1">
    <source>
        <dbReference type="SAM" id="MobiDB-lite"/>
    </source>
</evidence>
<feature type="compositionally biased region" description="Basic and acidic residues" evidence="1">
    <location>
        <begin position="1"/>
        <end position="51"/>
    </location>
</feature>
<name>A0A8J4VU52_9ROSI</name>
<evidence type="ECO:0000313" key="2">
    <source>
        <dbReference type="EMBL" id="KAF3970660.1"/>
    </source>
</evidence>
<dbReference type="Proteomes" id="UP000737018">
    <property type="component" value="Unassembled WGS sequence"/>
</dbReference>
<proteinExistence type="predicted"/>
<protein>
    <submittedName>
        <fullName evidence="2">Uncharacterized protein</fullName>
    </submittedName>
</protein>
<gene>
    <name evidence="2" type="ORF">CMV_005663</name>
</gene>
<organism evidence="2 3">
    <name type="scientific">Castanea mollissima</name>
    <name type="common">Chinese chestnut</name>
    <dbReference type="NCBI Taxonomy" id="60419"/>
    <lineage>
        <taxon>Eukaryota</taxon>
        <taxon>Viridiplantae</taxon>
        <taxon>Streptophyta</taxon>
        <taxon>Embryophyta</taxon>
        <taxon>Tracheophyta</taxon>
        <taxon>Spermatophyta</taxon>
        <taxon>Magnoliopsida</taxon>
        <taxon>eudicotyledons</taxon>
        <taxon>Gunneridae</taxon>
        <taxon>Pentapetalae</taxon>
        <taxon>rosids</taxon>
        <taxon>fabids</taxon>
        <taxon>Fagales</taxon>
        <taxon>Fagaceae</taxon>
        <taxon>Castanea</taxon>
    </lineage>
</organism>
<comment type="caution">
    <text evidence="2">The sequence shown here is derived from an EMBL/GenBank/DDBJ whole genome shotgun (WGS) entry which is preliminary data.</text>
</comment>
<feature type="region of interest" description="Disordered" evidence="1">
    <location>
        <begin position="1"/>
        <end position="60"/>
    </location>
</feature>
<dbReference type="EMBL" id="JRKL02000511">
    <property type="protein sequence ID" value="KAF3970660.1"/>
    <property type="molecule type" value="Genomic_DNA"/>
</dbReference>
<sequence>MGEEEKKPEEKKMEEKKPEEGKKEEKKAEEKPAEEKKAEEAKDGKEAKEETPPPPPLHLKKLCSKFTCIVKVVPARFDAASKALKVLRML</sequence>
<reference evidence="2" key="1">
    <citation type="submission" date="2020-03" db="EMBL/GenBank/DDBJ databases">
        <title>Castanea mollissima Vanexum genome sequencing.</title>
        <authorList>
            <person name="Staton M."/>
        </authorList>
    </citation>
    <scope>NUCLEOTIDE SEQUENCE</scope>
    <source>
        <tissue evidence="2">Leaf</tissue>
    </source>
</reference>